<dbReference type="EMBL" id="QNVH01000023">
    <property type="protein sequence ID" value="TDA39060.1"/>
    <property type="molecule type" value="Genomic_DNA"/>
</dbReference>
<name>A0A523BF08_9CREN</name>
<accession>A0A523BF08</accession>
<evidence type="ECO:0000313" key="1">
    <source>
        <dbReference type="EMBL" id="TDA39060.1"/>
    </source>
</evidence>
<comment type="caution">
    <text evidence="1">The sequence shown here is derived from an EMBL/GenBank/DDBJ whole genome shotgun (WGS) entry which is preliminary data.</text>
</comment>
<sequence length="74" mass="8620">MRGWKSLQAEWKKGFSLKQNPKRVVQACEVAPQLQKSKIILHERCYERAKELFSLNTALIQTARDKAVEILMSF</sequence>
<feature type="non-terminal residue" evidence="1">
    <location>
        <position position="74"/>
    </location>
</feature>
<dbReference type="AlphaFoldDB" id="A0A523BF08"/>
<evidence type="ECO:0000313" key="2">
    <source>
        <dbReference type="Proteomes" id="UP000315399"/>
    </source>
</evidence>
<proteinExistence type="predicted"/>
<reference evidence="1 2" key="1">
    <citation type="journal article" date="2019" name="Nat. Microbiol.">
        <title>Expanding anaerobic alkane metabolism in the domain of Archaea.</title>
        <authorList>
            <person name="Wang Y."/>
            <person name="Wegener G."/>
            <person name="Hou J."/>
            <person name="Wang F."/>
            <person name="Xiao X."/>
        </authorList>
    </citation>
    <scope>NUCLEOTIDE SEQUENCE [LARGE SCALE GENOMIC DNA]</scope>
    <source>
        <strain evidence="1">WYZ-LMO10</strain>
    </source>
</reference>
<gene>
    <name evidence="1" type="ORF">DSO08_03225</name>
</gene>
<dbReference type="Proteomes" id="UP000315399">
    <property type="component" value="Unassembled WGS sequence"/>
</dbReference>
<protein>
    <submittedName>
        <fullName evidence="1">Uncharacterized protein</fullName>
    </submittedName>
</protein>
<organism evidence="1 2">
    <name type="scientific">Thermoproteota archaeon</name>
    <dbReference type="NCBI Taxonomy" id="2056631"/>
    <lineage>
        <taxon>Archaea</taxon>
        <taxon>Thermoproteota</taxon>
    </lineage>
</organism>